<name>A0A327RA40_9FLAO</name>
<gene>
    <name evidence="1" type="ORF">LV92_00921</name>
</gene>
<accession>A0A327RA40</accession>
<protein>
    <submittedName>
        <fullName evidence="1">Uncharacterized protein</fullName>
    </submittedName>
</protein>
<reference evidence="1 2" key="1">
    <citation type="submission" date="2018-06" db="EMBL/GenBank/DDBJ databases">
        <title>Genomic Encyclopedia of Archaeal and Bacterial Type Strains, Phase II (KMG-II): from individual species to whole genera.</title>
        <authorList>
            <person name="Goeker M."/>
        </authorList>
    </citation>
    <scope>NUCLEOTIDE SEQUENCE [LARGE SCALE GENOMIC DNA]</scope>
    <source>
        <strain evidence="1 2">DSM 23522</strain>
    </source>
</reference>
<organism evidence="1 2">
    <name type="scientific">Arenibacter echinorum</name>
    <dbReference type="NCBI Taxonomy" id="440515"/>
    <lineage>
        <taxon>Bacteria</taxon>
        <taxon>Pseudomonadati</taxon>
        <taxon>Bacteroidota</taxon>
        <taxon>Flavobacteriia</taxon>
        <taxon>Flavobacteriales</taxon>
        <taxon>Flavobacteriaceae</taxon>
        <taxon>Arenibacter</taxon>
    </lineage>
</organism>
<sequence>MFCALLLVENQLKTLIQLRFFNHKVIWLDGAYLAEIRKCSAFKGLHGYLQ</sequence>
<evidence type="ECO:0000313" key="1">
    <source>
        <dbReference type="EMBL" id="RAJ13806.1"/>
    </source>
</evidence>
<keyword evidence="2" id="KW-1185">Reference proteome</keyword>
<proteinExistence type="predicted"/>
<comment type="caution">
    <text evidence="1">The sequence shown here is derived from an EMBL/GenBank/DDBJ whole genome shotgun (WGS) entry which is preliminary data.</text>
</comment>
<dbReference type="AlphaFoldDB" id="A0A327RA40"/>
<dbReference type="EMBL" id="QLLN01000002">
    <property type="protein sequence ID" value="RAJ13806.1"/>
    <property type="molecule type" value="Genomic_DNA"/>
</dbReference>
<evidence type="ECO:0000313" key="2">
    <source>
        <dbReference type="Proteomes" id="UP000249696"/>
    </source>
</evidence>
<dbReference type="Proteomes" id="UP000249696">
    <property type="component" value="Unassembled WGS sequence"/>
</dbReference>